<dbReference type="InterPro" id="IPR005119">
    <property type="entry name" value="LysR_subst-bd"/>
</dbReference>
<dbReference type="GO" id="GO:0003700">
    <property type="term" value="F:DNA-binding transcription factor activity"/>
    <property type="evidence" value="ECO:0007669"/>
    <property type="project" value="InterPro"/>
</dbReference>
<reference evidence="6 7" key="1">
    <citation type="submission" date="2019-04" db="EMBL/GenBank/DDBJ databases">
        <title>Microbes associate with the intestines of laboratory mice.</title>
        <authorList>
            <person name="Navarre W."/>
            <person name="Wong E."/>
            <person name="Huang K.C."/>
            <person name="Tropini C."/>
            <person name="Ng K."/>
            <person name="Yu B."/>
        </authorList>
    </citation>
    <scope>NUCLEOTIDE SEQUENCE [LARGE SCALE GENOMIC DNA]</scope>
    <source>
        <strain evidence="6 7">NM48_B13</strain>
    </source>
</reference>
<sequence>MLECERRGRKSRGGKRVLPFAFKGVTSVDLNYLREFKELAQTLNYAKAASRLYITQSTLSKHINALERELGCRLLDRDRRKVELTEAGRRFAAASMTIIDTFDRMQEELGALEQQEPLRVDGVLYDNTLSSIFSVATMLLESAGLPPVDYSHKAEKDCLDLLMEDEIDIAFSSVSPQECEEAGFVTIPMTRTRFVGLMSKNHPLASRKFLTIDALRDTCLLKFADTYSINGWTIIEQRCKDRGFTPTSRTVLGRNQNNYVTTPVGENEVSILSSNIPQMRFLSEVAPVVALPFTDEDAFFPLYAIYKRDKEEKVRAVMDVYRQARDMVVHRED</sequence>
<dbReference type="GO" id="GO:0032993">
    <property type="term" value="C:protein-DNA complex"/>
    <property type="evidence" value="ECO:0007669"/>
    <property type="project" value="TreeGrafter"/>
</dbReference>
<dbReference type="PRINTS" id="PR00039">
    <property type="entry name" value="HTHLYSR"/>
</dbReference>
<evidence type="ECO:0000256" key="3">
    <source>
        <dbReference type="ARBA" id="ARBA00023125"/>
    </source>
</evidence>
<dbReference type="PANTHER" id="PTHR30346:SF0">
    <property type="entry name" value="HCA OPERON TRANSCRIPTIONAL ACTIVATOR HCAR"/>
    <property type="match status" value="1"/>
</dbReference>
<evidence type="ECO:0000313" key="6">
    <source>
        <dbReference type="EMBL" id="TJW09861.1"/>
    </source>
</evidence>
<dbReference type="SUPFAM" id="SSF53850">
    <property type="entry name" value="Periplasmic binding protein-like II"/>
    <property type="match status" value="1"/>
</dbReference>
<evidence type="ECO:0000256" key="4">
    <source>
        <dbReference type="ARBA" id="ARBA00023163"/>
    </source>
</evidence>
<protein>
    <submittedName>
        <fullName evidence="6">LysR family transcriptional regulator</fullName>
    </submittedName>
</protein>
<comment type="similarity">
    <text evidence="1">Belongs to the LysR transcriptional regulatory family.</text>
</comment>
<dbReference type="InterPro" id="IPR036390">
    <property type="entry name" value="WH_DNA-bd_sf"/>
</dbReference>
<dbReference type="Gene3D" id="1.10.10.10">
    <property type="entry name" value="Winged helix-like DNA-binding domain superfamily/Winged helix DNA-binding domain"/>
    <property type="match status" value="1"/>
</dbReference>
<evidence type="ECO:0000313" key="7">
    <source>
        <dbReference type="Proteomes" id="UP000309454"/>
    </source>
</evidence>
<dbReference type="PROSITE" id="PS50931">
    <property type="entry name" value="HTH_LYSR"/>
    <property type="match status" value="1"/>
</dbReference>
<dbReference type="InterPro" id="IPR000847">
    <property type="entry name" value="LysR_HTH_N"/>
</dbReference>
<comment type="caution">
    <text evidence="6">The sequence shown here is derived from an EMBL/GenBank/DDBJ whole genome shotgun (WGS) entry which is preliminary data.</text>
</comment>
<keyword evidence="4" id="KW-0804">Transcription</keyword>
<keyword evidence="2" id="KW-0805">Transcription regulation</keyword>
<dbReference type="Gene3D" id="3.40.190.290">
    <property type="match status" value="1"/>
</dbReference>
<dbReference type="CDD" id="cd05466">
    <property type="entry name" value="PBP2_LTTR_substrate"/>
    <property type="match status" value="1"/>
</dbReference>
<dbReference type="Pfam" id="PF03466">
    <property type="entry name" value="LysR_substrate"/>
    <property type="match status" value="1"/>
</dbReference>
<organism evidence="6 7">
    <name type="scientific">Parvibacter caecicola</name>
    <dbReference type="NCBI Taxonomy" id="747645"/>
    <lineage>
        <taxon>Bacteria</taxon>
        <taxon>Bacillati</taxon>
        <taxon>Actinomycetota</taxon>
        <taxon>Coriobacteriia</taxon>
        <taxon>Coriobacteriales</taxon>
        <taxon>Coriobacteriaceae</taxon>
        <taxon>Parvibacter</taxon>
    </lineage>
</organism>
<accession>A0A3N0AAH6</accession>
<dbReference type="Pfam" id="PF00126">
    <property type="entry name" value="HTH_1"/>
    <property type="match status" value="1"/>
</dbReference>
<proteinExistence type="inferred from homology"/>
<evidence type="ECO:0000256" key="2">
    <source>
        <dbReference type="ARBA" id="ARBA00023015"/>
    </source>
</evidence>
<dbReference type="FunFam" id="1.10.10.10:FF:000001">
    <property type="entry name" value="LysR family transcriptional regulator"/>
    <property type="match status" value="1"/>
</dbReference>
<dbReference type="EMBL" id="SSTM01000006">
    <property type="protein sequence ID" value="TJW09861.1"/>
    <property type="molecule type" value="Genomic_DNA"/>
</dbReference>
<evidence type="ECO:0000259" key="5">
    <source>
        <dbReference type="PROSITE" id="PS50931"/>
    </source>
</evidence>
<dbReference type="GO" id="GO:0003677">
    <property type="term" value="F:DNA binding"/>
    <property type="evidence" value="ECO:0007669"/>
    <property type="project" value="UniProtKB-KW"/>
</dbReference>
<dbReference type="Proteomes" id="UP000309454">
    <property type="component" value="Unassembled WGS sequence"/>
</dbReference>
<gene>
    <name evidence="6" type="ORF">E5982_08430</name>
</gene>
<keyword evidence="3" id="KW-0238">DNA-binding</keyword>
<dbReference type="InterPro" id="IPR036388">
    <property type="entry name" value="WH-like_DNA-bd_sf"/>
</dbReference>
<dbReference type="AlphaFoldDB" id="A0A3N0AAH6"/>
<dbReference type="OrthoDB" id="9803735at2"/>
<dbReference type="SUPFAM" id="SSF46785">
    <property type="entry name" value="Winged helix' DNA-binding domain"/>
    <property type="match status" value="1"/>
</dbReference>
<feature type="domain" description="HTH lysR-type" evidence="5">
    <location>
        <begin position="28"/>
        <end position="85"/>
    </location>
</feature>
<dbReference type="PANTHER" id="PTHR30346">
    <property type="entry name" value="TRANSCRIPTIONAL DUAL REGULATOR HCAR-RELATED"/>
    <property type="match status" value="1"/>
</dbReference>
<evidence type="ECO:0000256" key="1">
    <source>
        <dbReference type="ARBA" id="ARBA00009437"/>
    </source>
</evidence>
<keyword evidence="7" id="KW-1185">Reference proteome</keyword>
<name>A0A3N0AAH6_9ACTN</name>